<dbReference type="EMBL" id="CP018820">
    <property type="protein sequence ID" value="APR52440.1"/>
    <property type="molecule type" value="Genomic_DNA"/>
</dbReference>
<feature type="transmembrane region" description="Helical" evidence="1">
    <location>
        <begin position="102"/>
        <end position="121"/>
    </location>
</feature>
<evidence type="ECO:0000259" key="3">
    <source>
        <dbReference type="Pfam" id="PF25853"/>
    </source>
</evidence>
<keyword evidence="1" id="KW-0812">Transmembrane</keyword>
<reference evidence="4" key="1">
    <citation type="submission" date="2016-12" db="EMBL/GenBank/DDBJ databases">
        <title>Whole genome sequencing of Sphingomonas koreensis.</title>
        <authorList>
            <person name="Conlan S."/>
            <person name="Thomas P.J."/>
            <person name="Mullikin J."/>
            <person name="Palmore T.N."/>
            <person name="Frank K.M."/>
            <person name="Segre J.A."/>
        </authorList>
    </citation>
    <scope>NUCLEOTIDE SEQUENCE</scope>
    <source>
        <strain evidence="4">ABOJV</strain>
    </source>
</reference>
<keyword evidence="1" id="KW-1133">Transmembrane helix</keyword>
<gene>
    <name evidence="4" type="ORF">BRX40_08345</name>
    <name evidence="5" type="ORF">CA257_14520</name>
</gene>
<evidence type="ECO:0000259" key="2">
    <source>
        <dbReference type="Pfam" id="PF19830"/>
    </source>
</evidence>
<feature type="transmembrane region" description="Helical" evidence="1">
    <location>
        <begin position="133"/>
        <end position="159"/>
    </location>
</feature>
<dbReference type="Pfam" id="PF25853">
    <property type="entry name" value="DUF6311_C"/>
    <property type="match status" value="1"/>
</dbReference>
<evidence type="ECO:0008006" key="8">
    <source>
        <dbReference type="Google" id="ProtNLM"/>
    </source>
</evidence>
<dbReference type="AlphaFoldDB" id="A0A1L6JAA9"/>
<dbReference type="RefSeq" id="WP_075151284.1">
    <property type="nucleotide sequence ID" value="NZ_CP018820.1"/>
</dbReference>
<reference evidence="6" key="2">
    <citation type="submission" date="2016-12" db="EMBL/GenBank/DDBJ databases">
        <title>Whole genome sequencing of Sphingomonas sp. ABOJV.</title>
        <authorList>
            <person name="Conlan S."/>
            <person name="Thomas P.J."/>
            <person name="Mullikin J."/>
            <person name="Palmore T.N."/>
            <person name="Frank K.M."/>
            <person name="Segre J.A."/>
        </authorList>
    </citation>
    <scope>NUCLEOTIDE SEQUENCE [LARGE SCALE GENOMIC DNA]</scope>
    <source>
        <strain evidence="6">ABOJV</strain>
    </source>
</reference>
<feature type="transmembrane region" description="Helical" evidence="1">
    <location>
        <begin position="218"/>
        <end position="239"/>
    </location>
</feature>
<dbReference type="OrthoDB" id="1814621at2"/>
<feature type="domain" description="DUF6311" evidence="3">
    <location>
        <begin position="433"/>
        <end position="531"/>
    </location>
</feature>
<reference evidence="5 7" key="3">
    <citation type="submission" date="2018-07" db="EMBL/GenBank/DDBJ databases">
        <title>Genomic and Epidemiologic Investigation of an Indolent Hospital Outbreak.</title>
        <authorList>
            <person name="Johnson R.C."/>
            <person name="Deming C."/>
            <person name="Conlan S."/>
            <person name="Zellmer C.J."/>
            <person name="Michelin A.V."/>
            <person name="Lee-Lin S."/>
            <person name="Thomas P.J."/>
            <person name="Park M."/>
            <person name="Weingarten R.A."/>
            <person name="Less J."/>
            <person name="Dekker J.P."/>
            <person name="Frank K.M."/>
            <person name="Musser K.A."/>
            <person name="Mcquiston J.R."/>
            <person name="Henderson D.K."/>
            <person name="Lau A.F."/>
            <person name="Palmore T.N."/>
            <person name="Segre J.A."/>
        </authorList>
    </citation>
    <scope>NUCLEOTIDE SEQUENCE [LARGE SCALE GENOMIC DNA]</scope>
    <source>
        <strain evidence="5 7">SK-NIH.Env10_0317</strain>
    </source>
</reference>
<keyword evidence="6" id="KW-1185">Reference proteome</keyword>
<evidence type="ECO:0000256" key="1">
    <source>
        <dbReference type="SAM" id="Phobius"/>
    </source>
</evidence>
<dbReference type="GeneID" id="44132566"/>
<keyword evidence="1" id="KW-0472">Membrane</keyword>
<evidence type="ECO:0000313" key="6">
    <source>
        <dbReference type="Proteomes" id="UP000185161"/>
    </source>
</evidence>
<dbReference type="InterPro" id="IPR058671">
    <property type="entry name" value="DUF6311_C"/>
</dbReference>
<dbReference type="Proteomes" id="UP000185161">
    <property type="component" value="Chromosome"/>
</dbReference>
<feature type="transmembrane region" description="Helical" evidence="1">
    <location>
        <begin position="367"/>
        <end position="384"/>
    </location>
</feature>
<feature type="transmembrane region" description="Helical" evidence="1">
    <location>
        <begin position="283"/>
        <end position="301"/>
    </location>
</feature>
<feature type="transmembrane region" description="Helical" evidence="1">
    <location>
        <begin position="179"/>
        <end position="206"/>
    </location>
</feature>
<evidence type="ECO:0000313" key="7">
    <source>
        <dbReference type="Proteomes" id="UP000286681"/>
    </source>
</evidence>
<feature type="transmembrane region" description="Helical" evidence="1">
    <location>
        <begin position="391"/>
        <end position="411"/>
    </location>
</feature>
<sequence>MTRDQAAPYAMLAMLALALFGVFFHWQILDISNVAWLLRGSDNGENALGLHAWLHDPAPGFVRTSLLNAPEGTGLLFTDSNPLLSALVFPFRGLLPADAQVIGWWLLACLFLQLFFAWQLLRRHAPSELALWCGVLLLAALPTLFNRIVHVNLMAHWLILWALWRFMDPRRSGSNKGWAVLIAITAFVHSYLLVMVGAIWASAMLERFWKSPKAAPRLFAECAAILLMVLAIAWSLGVFEPHWPSGNYGAFAMPLDALWNPGIDTYSAFLPAIEQRPGRGFEGFQYLGLGLLILLPLTAFLARRLPRPATDAPDSLARLKWLLPALIVLTLLAISTYPDFAGRQLPRTALPDRVAIALDAVRASGRLFWPAAYVLVFAGIRILFRLEPRRAGLVLAALAIVQTADLTPMALSIRAQSAEARGGPLYVRTRSLEWDRLIAQAKDIAFVPGDVTKELGVFQEVAWRAAKAKVPVRAVYAARPSIASSARQANETEAFRAGQVVPGRLYILIDGELIPPPLMTQVRPLDGVTILFQP</sequence>
<name>A0A1L6JAA9_9SPHN</name>
<organism evidence="4 6">
    <name type="scientific">Sphingomonas koreensis</name>
    <dbReference type="NCBI Taxonomy" id="93064"/>
    <lineage>
        <taxon>Bacteria</taxon>
        <taxon>Pseudomonadati</taxon>
        <taxon>Pseudomonadota</taxon>
        <taxon>Alphaproteobacteria</taxon>
        <taxon>Sphingomonadales</taxon>
        <taxon>Sphingomonadaceae</taxon>
        <taxon>Sphingomonas</taxon>
    </lineage>
</organism>
<evidence type="ECO:0000313" key="4">
    <source>
        <dbReference type="EMBL" id="APR52440.1"/>
    </source>
</evidence>
<feature type="transmembrane region" description="Helical" evidence="1">
    <location>
        <begin position="321"/>
        <end position="338"/>
    </location>
</feature>
<dbReference type="InterPro" id="IPR046278">
    <property type="entry name" value="DUF6311"/>
</dbReference>
<feature type="transmembrane region" description="Helical" evidence="1">
    <location>
        <begin position="7"/>
        <end position="28"/>
    </location>
</feature>
<protein>
    <recommendedName>
        <fullName evidence="8">Glycosyltransferase RgtA/B/C/D-like domain-containing protein</fullName>
    </recommendedName>
</protein>
<accession>A0A1L6JAA9</accession>
<proteinExistence type="predicted"/>
<dbReference type="Pfam" id="PF19830">
    <property type="entry name" value="DUF6311"/>
    <property type="match status" value="1"/>
</dbReference>
<dbReference type="Proteomes" id="UP000286681">
    <property type="component" value="Unassembled WGS sequence"/>
</dbReference>
<dbReference type="KEGG" id="skr:BRX40_08345"/>
<evidence type="ECO:0000313" key="5">
    <source>
        <dbReference type="EMBL" id="RSV01408.1"/>
    </source>
</evidence>
<dbReference type="EMBL" id="QQWO01000012">
    <property type="protein sequence ID" value="RSV01408.1"/>
    <property type="molecule type" value="Genomic_DNA"/>
</dbReference>
<feature type="domain" description="DUF6311" evidence="2">
    <location>
        <begin position="13"/>
        <end position="406"/>
    </location>
</feature>
<dbReference type="STRING" id="93064.BRX40_08345"/>